<proteinExistence type="predicted"/>
<accession>A0A645DAR6</accession>
<name>A0A645DAR6_9ZZZZ</name>
<sequence>MTPGLAQECTGAIELQPCSRSLGQFPIGKATQACQSRQRNALRAFQIKIDLPSGPWTVSERCSGREGVAAFAPWQQAFLAGIGCRKGRLALPDIGGLELGIPLLRLCVSPTRISC</sequence>
<organism evidence="1">
    <name type="scientific">bioreactor metagenome</name>
    <dbReference type="NCBI Taxonomy" id="1076179"/>
    <lineage>
        <taxon>unclassified sequences</taxon>
        <taxon>metagenomes</taxon>
        <taxon>ecological metagenomes</taxon>
    </lineage>
</organism>
<evidence type="ECO:0000313" key="1">
    <source>
        <dbReference type="EMBL" id="MPM86289.1"/>
    </source>
</evidence>
<dbReference type="AlphaFoldDB" id="A0A645DAR6"/>
<gene>
    <name evidence="1" type="ORF">SDC9_133378</name>
</gene>
<comment type="caution">
    <text evidence="1">The sequence shown here is derived from an EMBL/GenBank/DDBJ whole genome shotgun (WGS) entry which is preliminary data.</text>
</comment>
<dbReference type="EMBL" id="VSSQ01034373">
    <property type="protein sequence ID" value="MPM86289.1"/>
    <property type="molecule type" value="Genomic_DNA"/>
</dbReference>
<protein>
    <submittedName>
        <fullName evidence="1">Uncharacterized protein</fullName>
    </submittedName>
</protein>
<reference evidence="1" key="1">
    <citation type="submission" date="2019-08" db="EMBL/GenBank/DDBJ databases">
        <authorList>
            <person name="Kucharzyk K."/>
            <person name="Murdoch R.W."/>
            <person name="Higgins S."/>
            <person name="Loffler F."/>
        </authorList>
    </citation>
    <scope>NUCLEOTIDE SEQUENCE</scope>
</reference>